<evidence type="ECO:0000256" key="1">
    <source>
        <dbReference type="ARBA" id="ARBA00022723"/>
    </source>
</evidence>
<dbReference type="PANTHER" id="PTHR33542:SF3">
    <property type="entry name" value="SIROHYDROCHLORIN FERROCHELATASE, CHLOROPLASTIC"/>
    <property type="match status" value="1"/>
</dbReference>
<dbReference type="Gene3D" id="3.40.50.1400">
    <property type="match status" value="1"/>
</dbReference>
<proteinExistence type="predicted"/>
<evidence type="ECO:0000313" key="4">
    <source>
        <dbReference type="Proteomes" id="UP001259982"/>
    </source>
</evidence>
<keyword evidence="2" id="KW-0456">Lyase</keyword>
<dbReference type="InterPro" id="IPR002762">
    <property type="entry name" value="CbiX-like"/>
</dbReference>
<comment type="caution">
    <text evidence="3">The sequence shown here is derived from an EMBL/GenBank/DDBJ whole genome shotgun (WGS) entry which is preliminary data.</text>
</comment>
<organism evidence="3 4">
    <name type="scientific">Spectribacter acetivorans</name>
    <dbReference type="NCBI Taxonomy" id="3075603"/>
    <lineage>
        <taxon>Bacteria</taxon>
        <taxon>Pseudomonadati</taxon>
        <taxon>Pseudomonadota</taxon>
        <taxon>Gammaproteobacteria</taxon>
        <taxon>Salinisphaerales</taxon>
        <taxon>Salinisphaeraceae</taxon>
        <taxon>Spectribacter</taxon>
    </lineage>
</organism>
<dbReference type="Proteomes" id="UP001259982">
    <property type="component" value="Unassembled WGS sequence"/>
</dbReference>
<evidence type="ECO:0000313" key="3">
    <source>
        <dbReference type="EMBL" id="MDT0618951.1"/>
    </source>
</evidence>
<dbReference type="Pfam" id="PF01903">
    <property type="entry name" value="CbiX"/>
    <property type="match status" value="1"/>
</dbReference>
<evidence type="ECO:0000256" key="2">
    <source>
        <dbReference type="ARBA" id="ARBA00023239"/>
    </source>
</evidence>
<dbReference type="PANTHER" id="PTHR33542">
    <property type="entry name" value="SIROHYDROCHLORIN FERROCHELATASE, CHLOROPLASTIC"/>
    <property type="match status" value="1"/>
</dbReference>
<dbReference type="RefSeq" id="WP_311659223.1">
    <property type="nucleotide sequence ID" value="NZ_JAVRHY010000009.1"/>
</dbReference>
<name>A0ABU3B901_9GAMM</name>
<protein>
    <submittedName>
        <fullName evidence="3">CbiX/SirB N-terminal domain-containing protein</fullName>
    </submittedName>
</protein>
<keyword evidence="1" id="KW-0479">Metal-binding</keyword>
<keyword evidence="4" id="KW-1185">Reference proteome</keyword>
<sequence>MNTSLLLVAHGSRREASNDEVRALTTRLRTAADDRFHQVDCAFLELASPLIPGGLVRLIQGGAERIIVLPYFLAAGRHVTEDIPAEIAEVRADHPEVDIVLNPYLGTADSLPELLLSLIAY</sequence>
<dbReference type="SUPFAM" id="SSF53800">
    <property type="entry name" value="Chelatase"/>
    <property type="match status" value="1"/>
</dbReference>
<dbReference type="CDD" id="cd03416">
    <property type="entry name" value="CbiX_SirB_N"/>
    <property type="match status" value="1"/>
</dbReference>
<accession>A0ABU3B901</accession>
<reference evidence="3 4" key="1">
    <citation type="submission" date="2023-09" db="EMBL/GenBank/DDBJ databases">
        <authorList>
            <person name="Rey-Velasco X."/>
        </authorList>
    </citation>
    <scope>NUCLEOTIDE SEQUENCE [LARGE SCALE GENOMIC DNA]</scope>
    <source>
        <strain evidence="3 4">P385</strain>
    </source>
</reference>
<dbReference type="EMBL" id="JAVRHY010000009">
    <property type="protein sequence ID" value="MDT0618951.1"/>
    <property type="molecule type" value="Genomic_DNA"/>
</dbReference>
<gene>
    <name evidence="3" type="ORF">RM531_10735</name>
</gene>
<dbReference type="InterPro" id="IPR050963">
    <property type="entry name" value="Sirohydro_Cobaltochel/CbiX"/>
</dbReference>